<reference evidence="2 3" key="1">
    <citation type="submission" date="2013-02" db="EMBL/GenBank/DDBJ databases">
        <authorList>
            <person name="Fiebig A."/>
            <person name="Goeker M."/>
            <person name="Klenk H.-P.P."/>
        </authorList>
    </citation>
    <scope>NUCLEOTIDE SEQUENCE [LARGE SCALE GENOMIC DNA]</scope>
    <source>
        <strain evidence="2 3">DSM 19309</strain>
    </source>
</reference>
<dbReference type="InterPro" id="IPR004805">
    <property type="entry name" value="DnaE2/DnaE/PolC"/>
</dbReference>
<name>A0A017HP33_9RHOB</name>
<proteinExistence type="predicted"/>
<dbReference type="PANTHER" id="PTHR32294">
    <property type="entry name" value="DNA POLYMERASE III SUBUNIT ALPHA"/>
    <property type="match status" value="1"/>
</dbReference>
<dbReference type="SMART" id="SM00481">
    <property type="entry name" value="POLIIIAc"/>
    <property type="match status" value="1"/>
</dbReference>
<dbReference type="EMBL" id="AOSK01000054">
    <property type="protein sequence ID" value="EYD76272.1"/>
    <property type="molecule type" value="Genomic_DNA"/>
</dbReference>
<dbReference type="AlphaFoldDB" id="A0A017HP33"/>
<keyword evidence="2" id="KW-0548">Nucleotidyltransferase</keyword>
<protein>
    <submittedName>
        <fullName evidence="2">DNA polymerase III alpha subunit</fullName>
        <ecNumber evidence="2">2.7.7.7</ecNumber>
    </submittedName>
</protein>
<dbReference type="InterPro" id="IPR003141">
    <property type="entry name" value="Pol/His_phosphatase_N"/>
</dbReference>
<evidence type="ECO:0000313" key="2">
    <source>
        <dbReference type="EMBL" id="EYD76272.1"/>
    </source>
</evidence>
<evidence type="ECO:0000313" key="3">
    <source>
        <dbReference type="Proteomes" id="UP000019666"/>
    </source>
</evidence>
<dbReference type="Proteomes" id="UP000019666">
    <property type="component" value="Unassembled WGS sequence"/>
</dbReference>
<sequence length="157" mass="17152">MPENDHQHPKRTLAEENDFQPNPRAPFVELGLATCFSFLRGASDAVDLVTTASALGYDAIGVADRNTLAGVVRVHAEARTAKLRPVIGCRLVLLTGEEFLAYPRDRAAYGRLSRLLSKGKMRDAEGDWQRKGHCDLTLDDLAAQPRGCSSSSSRPMT</sequence>
<feature type="domain" description="Polymerase/histidinol phosphatase N-terminal" evidence="1">
    <location>
        <begin position="28"/>
        <end position="95"/>
    </location>
</feature>
<keyword evidence="3" id="KW-1185">Reference proteome</keyword>
<dbReference type="STRING" id="442562.Rumeso_02196"/>
<dbReference type="Pfam" id="PF02811">
    <property type="entry name" value="PHP"/>
    <property type="match status" value="1"/>
</dbReference>
<dbReference type="HOGENOM" id="CLU_1676546_0_0_5"/>
<gene>
    <name evidence="2" type="ORF">Rumeso_02196</name>
</gene>
<dbReference type="PATRIC" id="fig|442562.3.peg.2167"/>
<dbReference type="GO" id="GO:0008408">
    <property type="term" value="F:3'-5' exonuclease activity"/>
    <property type="evidence" value="ECO:0007669"/>
    <property type="project" value="InterPro"/>
</dbReference>
<keyword evidence="2" id="KW-0808">Transferase</keyword>
<dbReference type="Gene3D" id="3.20.20.140">
    <property type="entry name" value="Metal-dependent hydrolases"/>
    <property type="match status" value="1"/>
</dbReference>
<comment type="caution">
    <text evidence="2">The sequence shown here is derived from an EMBL/GenBank/DDBJ whole genome shotgun (WGS) entry which is preliminary data.</text>
</comment>
<accession>A0A017HP33</accession>
<dbReference type="GO" id="GO:0003887">
    <property type="term" value="F:DNA-directed DNA polymerase activity"/>
    <property type="evidence" value="ECO:0007669"/>
    <property type="project" value="UniProtKB-EC"/>
</dbReference>
<dbReference type="GO" id="GO:0006260">
    <property type="term" value="P:DNA replication"/>
    <property type="evidence" value="ECO:0007669"/>
    <property type="project" value="InterPro"/>
</dbReference>
<dbReference type="EC" id="2.7.7.7" evidence="2"/>
<dbReference type="PANTHER" id="PTHR32294:SF4">
    <property type="entry name" value="ERROR-PRONE DNA POLYMERASE"/>
    <property type="match status" value="1"/>
</dbReference>
<organism evidence="2 3">
    <name type="scientific">Rubellimicrobium mesophilum DSM 19309</name>
    <dbReference type="NCBI Taxonomy" id="442562"/>
    <lineage>
        <taxon>Bacteria</taxon>
        <taxon>Pseudomonadati</taxon>
        <taxon>Pseudomonadota</taxon>
        <taxon>Alphaproteobacteria</taxon>
        <taxon>Rhodobacterales</taxon>
        <taxon>Roseobacteraceae</taxon>
        <taxon>Rubellimicrobium</taxon>
    </lineage>
</organism>
<dbReference type="InterPro" id="IPR004013">
    <property type="entry name" value="PHP_dom"/>
</dbReference>
<evidence type="ECO:0000259" key="1">
    <source>
        <dbReference type="SMART" id="SM00481"/>
    </source>
</evidence>